<protein>
    <submittedName>
        <fullName evidence="1">Uncharacterized protein</fullName>
    </submittedName>
</protein>
<reference evidence="1 2" key="1">
    <citation type="submission" date="2016-11" db="EMBL/GenBank/DDBJ databases">
        <authorList>
            <person name="Jaros S."/>
            <person name="Januszkiewicz K."/>
            <person name="Wedrychowicz H."/>
        </authorList>
    </citation>
    <scope>NUCLEOTIDE SEQUENCE [LARGE SCALE GENOMIC DNA]</scope>
    <source>
        <strain evidence="1 2">BPI-34</strain>
    </source>
</reference>
<dbReference type="Proteomes" id="UP000184280">
    <property type="component" value="Unassembled WGS sequence"/>
</dbReference>
<sequence>MSNNKSVLTPRWCGELAHYFSTEGSSPEFINNTLRRAAITIATKCAHPQDIEAQDLETIANALDFLNDIMDIVDKYERT</sequence>
<gene>
    <name evidence="1" type="ORF">SAMN04488494_1021</name>
</gene>
<evidence type="ECO:0000313" key="1">
    <source>
        <dbReference type="EMBL" id="SHL89038.1"/>
    </source>
</evidence>
<evidence type="ECO:0000313" key="2">
    <source>
        <dbReference type="Proteomes" id="UP000184280"/>
    </source>
</evidence>
<accession>A0A1M7EBP6</accession>
<name>A0A1M7EBP6_XYLRU</name>
<organism evidence="1 2">
    <name type="scientific">Xylanibacter ruminicola</name>
    <name type="common">Prevotella ruminicola</name>
    <dbReference type="NCBI Taxonomy" id="839"/>
    <lineage>
        <taxon>Bacteria</taxon>
        <taxon>Pseudomonadati</taxon>
        <taxon>Bacteroidota</taxon>
        <taxon>Bacteroidia</taxon>
        <taxon>Bacteroidales</taxon>
        <taxon>Prevotellaceae</taxon>
        <taxon>Xylanibacter</taxon>
    </lineage>
</organism>
<dbReference type="EMBL" id="FRCJ01000001">
    <property type="protein sequence ID" value="SHL89038.1"/>
    <property type="molecule type" value="Genomic_DNA"/>
</dbReference>
<dbReference type="RefSeq" id="WP_073043275.1">
    <property type="nucleotide sequence ID" value="NZ_FOLF01000003.1"/>
</dbReference>
<dbReference type="AlphaFoldDB" id="A0A1M7EBP6"/>
<proteinExistence type="predicted"/>